<evidence type="ECO:0000313" key="3">
    <source>
        <dbReference type="Proteomes" id="UP001501207"/>
    </source>
</evidence>
<accession>A0ABP8G8I9</accession>
<keyword evidence="1" id="KW-0812">Transmembrane</keyword>
<reference evidence="3" key="1">
    <citation type="journal article" date="2019" name="Int. J. Syst. Evol. Microbiol.">
        <title>The Global Catalogue of Microorganisms (GCM) 10K type strain sequencing project: providing services to taxonomists for standard genome sequencing and annotation.</title>
        <authorList>
            <consortium name="The Broad Institute Genomics Platform"/>
            <consortium name="The Broad Institute Genome Sequencing Center for Infectious Disease"/>
            <person name="Wu L."/>
            <person name="Ma J."/>
        </authorList>
    </citation>
    <scope>NUCLEOTIDE SEQUENCE [LARGE SCALE GENOMIC DNA]</scope>
    <source>
        <strain evidence="3">JCM 17664</strain>
    </source>
</reference>
<organism evidence="2 3">
    <name type="scientific">Compostibacter hankyongensis</name>
    <dbReference type="NCBI Taxonomy" id="1007089"/>
    <lineage>
        <taxon>Bacteria</taxon>
        <taxon>Pseudomonadati</taxon>
        <taxon>Bacteroidota</taxon>
        <taxon>Chitinophagia</taxon>
        <taxon>Chitinophagales</taxon>
        <taxon>Chitinophagaceae</taxon>
        <taxon>Compostibacter</taxon>
    </lineage>
</organism>
<proteinExistence type="predicted"/>
<feature type="transmembrane region" description="Helical" evidence="1">
    <location>
        <begin position="51"/>
        <end position="72"/>
    </location>
</feature>
<gene>
    <name evidence="2" type="ORF">GCM10023143_32410</name>
</gene>
<keyword evidence="3" id="KW-1185">Reference proteome</keyword>
<dbReference type="RefSeq" id="WP_344981319.1">
    <property type="nucleotide sequence ID" value="NZ_BAABFN010000022.1"/>
</dbReference>
<dbReference type="Proteomes" id="UP001501207">
    <property type="component" value="Unassembled WGS sequence"/>
</dbReference>
<keyword evidence="1" id="KW-0472">Membrane</keyword>
<evidence type="ECO:0000256" key="1">
    <source>
        <dbReference type="SAM" id="Phobius"/>
    </source>
</evidence>
<keyword evidence="1" id="KW-1133">Transmembrane helix</keyword>
<sequence>MKFLKRDQTGLGLVLGLLAPIVGFFIFYLLRFLPNGASLASYLQLFSNHQFLIPKVMSLSLLFNAIIFFLYTQNHKDQTARGILIATLVYAIVIIIYKL</sequence>
<dbReference type="EMBL" id="BAABFN010000022">
    <property type="protein sequence ID" value="GAA4319178.1"/>
    <property type="molecule type" value="Genomic_DNA"/>
</dbReference>
<comment type="caution">
    <text evidence="2">The sequence shown here is derived from an EMBL/GenBank/DDBJ whole genome shotgun (WGS) entry which is preliminary data.</text>
</comment>
<evidence type="ECO:0000313" key="2">
    <source>
        <dbReference type="EMBL" id="GAA4319178.1"/>
    </source>
</evidence>
<feature type="transmembrane region" description="Helical" evidence="1">
    <location>
        <begin position="12"/>
        <end position="31"/>
    </location>
</feature>
<name>A0ABP8G8I9_9BACT</name>
<feature type="transmembrane region" description="Helical" evidence="1">
    <location>
        <begin position="79"/>
        <end position="97"/>
    </location>
</feature>
<protein>
    <submittedName>
        <fullName evidence="2">Uncharacterized protein</fullName>
    </submittedName>
</protein>